<keyword evidence="9 10" id="KW-0862">Zinc</keyword>
<dbReference type="HOGENOM" id="CLU_020349_2_2_1"/>
<feature type="binding site" evidence="9 10">
    <location>
        <position position="96"/>
    </location>
    <ligand>
        <name>Zn(2+)</name>
        <dbReference type="ChEBI" id="CHEBI:29105"/>
    </ligand>
</feature>
<name>Q6CXX6_KLULA</name>
<evidence type="ECO:0000256" key="3">
    <source>
        <dbReference type="ARBA" id="ARBA00022679"/>
    </source>
</evidence>
<protein>
    <recommendedName>
        <fullName evidence="2">arginyltransferase</fullName>
        <ecNumber evidence="2">2.3.2.8</ecNumber>
    </recommendedName>
</protein>
<dbReference type="PDB" id="7WG4">
    <property type="method" value="X-ray"/>
    <property type="resolution" value="1.51 A"/>
    <property type="chains" value="A=1-503"/>
</dbReference>
<organism evidence="7 8">
    <name type="scientific">Kluyveromyces lactis (strain ATCC 8585 / CBS 2359 / DSM 70799 / NBRC 1267 / NRRL Y-1140 / WM37)</name>
    <name type="common">Yeast</name>
    <name type="synonym">Candida sphaerica</name>
    <dbReference type="NCBI Taxonomy" id="284590"/>
    <lineage>
        <taxon>Eukaryota</taxon>
        <taxon>Fungi</taxon>
        <taxon>Dikarya</taxon>
        <taxon>Ascomycota</taxon>
        <taxon>Saccharomycotina</taxon>
        <taxon>Saccharomycetes</taxon>
        <taxon>Saccharomycetales</taxon>
        <taxon>Saccharomycetaceae</taxon>
        <taxon>Kluyveromyces</taxon>
    </lineage>
</organism>
<evidence type="ECO:0007829" key="10">
    <source>
        <dbReference type="PDB" id="7WG1"/>
    </source>
</evidence>
<dbReference type="Pfam" id="PF04376">
    <property type="entry name" value="ATE_N"/>
    <property type="match status" value="1"/>
</dbReference>
<keyword evidence="8" id="KW-1185">Reference proteome</keyword>
<evidence type="ECO:0000256" key="1">
    <source>
        <dbReference type="ARBA" id="ARBA00009991"/>
    </source>
</evidence>
<feature type="binding site" evidence="9 10">
    <location>
        <position position="26"/>
    </location>
    <ligand>
        <name>Zn(2+)</name>
        <dbReference type="ChEBI" id="CHEBI:29105"/>
    </ligand>
</feature>
<dbReference type="PDB" id="7WG2">
    <property type="method" value="X-ray"/>
    <property type="resolution" value="1.76 A"/>
    <property type="chains" value="A=1-503"/>
</dbReference>
<feature type="domain" description="N-end rule aminoacyl transferase C-terminal" evidence="6">
    <location>
        <begin position="165"/>
        <end position="308"/>
    </location>
</feature>
<keyword evidence="4" id="KW-0012">Acyltransferase</keyword>
<dbReference type="GO" id="GO:0004057">
    <property type="term" value="F:arginyl-tRNA--protein transferase activity"/>
    <property type="evidence" value="ECO:0007669"/>
    <property type="project" value="UniProtKB-EC"/>
</dbReference>
<evidence type="ECO:0000259" key="6">
    <source>
        <dbReference type="Pfam" id="PF04377"/>
    </source>
</evidence>
<evidence type="ECO:0000313" key="7">
    <source>
        <dbReference type="EMBL" id="CAH02801.1"/>
    </source>
</evidence>
<dbReference type="AlphaFoldDB" id="Q6CXX6"/>
<dbReference type="FunCoup" id="Q6CXX6">
    <property type="interactions" value="658"/>
</dbReference>
<feature type="binding site" evidence="9 10">
    <location>
        <position position="23"/>
    </location>
    <ligand>
        <name>Zn(2+)</name>
        <dbReference type="ChEBI" id="CHEBI:29105"/>
    </ligand>
</feature>
<evidence type="ECO:0000256" key="4">
    <source>
        <dbReference type="ARBA" id="ARBA00023315"/>
    </source>
</evidence>
<dbReference type="EC" id="2.3.2.8" evidence="2"/>
<dbReference type="GO" id="GO:0005737">
    <property type="term" value="C:cytoplasm"/>
    <property type="evidence" value="ECO:0007669"/>
    <property type="project" value="TreeGrafter"/>
</dbReference>
<proteinExistence type="evidence at protein level"/>
<dbReference type="InParanoid" id="Q6CXX6"/>
<dbReference type="OMA" id="RNCCRLY"/>
<keyword evidence="3" id="KW-0808">Transferase</keyword>
<dbReference type="eggNOG" id="KOG1193">
    <property type="taxonomic scope" value="Eukaryota"/>
</dbReference>
<dbReference type="PANTHER" id="PTHR21367">
    <property type="entry name" value="ARGININE-TRNA-PROTEIN TRANSFERASE 1"/>
    <property type="match status" value="1"/>
</dbReference>
<dbReference type="EMBL" id="CR382121">
    <property type="protein sequence ID" value="CAH02801.1"/>
    <property type="molecule type" value="Genomic_DNA"/>
</dbReference>
<evidence type="ECO:0000256" key="2">
    <source>
        <dbReference type="ARBA" id="ARBA00012025"/>
    </source>
</evidence>
<dbReference type="InterPro" id="IPR007472">
    <property type="entry name" value="N-end_Aminoacyl_Trfase_C"/>
</dbReference>
<dbReference type="SUPFAM" id="SSF55729">
    <property type="entry name" value="Acyl-CoA N-acyltransferases (Nat)"/>
    <property type="match status" value="1"/>
</dbReference>
<gene>
    <name evidence="7" type="ORF">KLLA0_A04862g</name>
</gene>
<dbReference type="PaxDb" id="284590-Q6CXX6"/>
<dbReference type="PANTHER" id="PTHR21367:SF1">
    <property type="entry name" value="ARGINYL-TRNA--PROTEIN TRANSFERASE 1"/>
    <property type="match status" value="1"/>
</dbReference>
<dbReference type="PDB" id="7WFX">
    <property type="method" value="X-ray"/>
    <property type="resolution" value="1.95 A"/>
    <property type="chains" value="A/B=1-503"/>
</dbReference>
<dbReference type="InterPro" id="IPR007471">
    <property type="entry name" value="N-end_Aminoacyl_Trfase_N"/>
</dbReference>
<dbReference type="Proteomes" id="UP000000598">
    <property type="component" value="Chromosome A"/>
</dbReference>
<evidence type="ECO:0007829" key="9">
    <source>
        <dbReference type="PDB" id="7WFX"/>
    </source>
</evidence>
<sequence length="503" mass="57503">MDFTDKLIISRPLYISDNADPKCGYCNGKKDSSHKFASPGWSDFYKGDEDKVELQSSTVGFNSELVNAETYDKLCNLGFRRSGSFMYKTDMLRNCCRLYTIRTNEKYLTMSKELKTSLKRFKKKITSPEFKPQPKYVSWIDELCDYEPKSTSFKAVFEPAEFTDEKYDLYVRYQHYIHSDEDNTPSQFESFLCDTPFTDSEITGTEKEWEQLNNWHNLQPGERVTKNGPAHECYYHNGKLIALSVLDFLPSGVSSVYFIWDPDYYDWSLGKVSALRELALVSKIGRPYYYLGYYIDDCPKMNYKAKFGGEILDVCNQKYVPLSKIHQIIKHNELFVGLNSTVASPDSEILITSASDKINFDEPFINAVDDIYGPNGNASQNAITSVAKLRKYGINYSPDLQRSIYKEIPNDGNSTSSASSDKKDVYRIPNVVPGLVPLMEIVSLFESGKMNELNNNVVLFDTKINALRIVRDFISEKPEIKTVITDVIRLIGLDNTKKAIIII</sequence>
<dbReference type="InterPro" id="IPR016181">
    <property type="entry name" value="Acyl_CoA_acyltransferase"/>
</dbReference>
<evidence type="ECO:0000313" key="8">
    <source>
        <dbReference type="Proteomes" id="UP000000598"/>
    </source>
</evidence>
<dbReference type="SMR" id="Q6CXX6"/>
<reference evidence="9 10" key="2">
    <citation type="journal article" date="2022" name="Proc. Natl. Acad. Sci. U.S.A.">
        <title>Crystal structure of the Ate1 arginyl-tRNA-protein transferase and arginylation of N-degron substrates.</title>
        <authorList>
            <person name="Kim B.H."/>
            <person name="Kim M.K."/>
            <person name="Oh S.J."/>
            <person name="Nguyen K.T."/>
            <person name="Kim J.H."/>
            <person name="Varshavsky A."/>
            <person name="Hwang C.S."/>
            <person name="Song H.K."/>
        </authorList>
    </citation>
    <scope>X-RAY CRYSTALLOGRAPHY (1.51 ANGSTROMS) IN COMPLEX WITH ZN(2+)</scope>
</reference>
<feature type="domain" description="N-end aminoacyl transferase N-terminal" evidence="5">
    <location>
        <begin position="22"/>
        <end position="115"/>
    </location>
</feature>
<keyword evidence="9 10" id="KW-0479">Metal-binding</keyword>
<dbReference type="InterPro" id="IPR030700">
    <property type="entry name" value="N-end_Aminoacyl_Trfase"/>
</dbReference>
<accession>Q6CXX6</accession>
<evidence type="ECO:0000259" key="5">
    <source>
        <dbReference type="Pfam" id="PF04376"/>
    </source>
</evidence>
<dbReference type="STRING" id="284590.Q6CXX6"/>
<dbReference type="PDB" id="7WG1">
    <property type="method" value="X-ray"/>
    <property type="resolution" value="2.19 A"/>
    <property type="chains" value="A/B=1-503"/>
</dbReference>
<comment type="similarity">
    <text evidence="1">Belongs to the R-transferase family.</text>
</comment>
<dbReference type="GO" id="GO:0046872">
    <property type="term" value="F:metal ion binding"/>
    <property type="evidence" value="ECO:0007669"/>
    <property type="project" value="UniProtKB-KW"/>
</dbReference>
<feature type="binding site" evidence="9 10">
    <location>
        <position position="95"/>
    </location>
    <ligand>
        <name>Zn(2+)</name>
        <dbReference type="ChEBI" id="CHEBI:29105"/>
    </ligand>
</feature>
<dbReference type="KEGG" id="kla:KLLA0_A04862g"/>
<reference evidence="7 8" key="1">
    <citation type="journal article" date="2004" name="Nature">
        <title>Genome evolution in yeasts.</title>
        <authorList>
            <consortium name="Genolevures"/>
            <person name="Dujon B."/>
            <person name="Sherman D."/>
            <person name="Fischer G."/>
            <person name="Durrens P."/>
            <person name="Casaregola S."/>
            <person name="Lafontaine I."/>
            <person name="de Montigny J."/>
            <person name="Marck C."/>
            <person name="Neuveglise C."/>
            <person name="Talla E."/>
            <person name="Goffard N."/>
            <person name="Frangeul L."/>
            <person name="Aigle M."/>
            <person name="Anthouard V."/>
            <person name="Babour A."/>
            <person name="Barbe V."/>
            <person name="Barnay S."/>
            <person name="Blanchin S."/>
            <person name="Beckerich J.M."/>
            <person name="Beyne E."/>
            <person name="Bleykasten C."/>
            <person name="Boisrame A."/>
            <person name="Boyer J."/>
            <person name="Cattolico L."/>
            <person name="Confanioleri F."/>
            <person name="de Daruvar A."/>
            <person name="Despons L."/>
            <person name="Fabre E."/>
            <person name="Fairhead C."/>
            <person name="Ferry-Dumazet H."/>
            <person name="Groppi A."/>
            <person name="Hantraye F."/>
            <person name="Hennequin C."/>
            <person name="Jauniaux N."/>
            <person name="Joyet P."/>
            <person name="Kachouri R."/>
            <person name="Kerrest A."/>
            <person name="Koszul R."/>
            <person name="Lemaire M."/>
            <person name="Lesur I."/>
            <person name="Ma L."/>
            <person name="Muller H."/>
            <person name="Nicaud J.M."/>
            <person name="Nikolski M."/>
            <person name="Oztas S."/>
            <person name="Ozier-Kalogeropoulos O."/>
            <person name="Pellenz S."/>
            <person name="Potier S."/>
            <person name="Richard G.F."/>
            <person name="Straub M.L."/>
            <person name="Suleau A."/>
            <person name="Swennene D."/>
            <person name="Tekaia F."/>
            <person name="Wesolowski-Louvel M."/>
            <person name="Westhof E."/>
            <person name="Wirth B."/>
            <person name="Zeniou-Meyer M."/>
            <person name="Zivanovic I."/>
            <person name="Bolotin-Fukuhara M."/>
            <person name="Thierry A."/>
            <person name="Bouchier C."/>
            <person name="Caudron B."/>
            <person name="Scarpelli C."/>
            <person name="Gaillardin C."/>
            <person name="Weissenbach J."/>
            <person name="Wincker P."/>
            <person name="Souciet J.L."/>
        </authorList>
    </citation>
    <scope>NUCLEOTIDE SEQUENCE [LARGE SCALE GENOMIC DNA]</scope>
    <source>
        <strain evidence="8">ATCC 8585 / CBS 2359 / DSM 70799 / NBRC 1267 / NRRL Y-1140 / WM37</strain>
    </source>
</reference>
<keyword evidence="9 10" id="KW-0002">3D-structure</keyword>
<dbReference type="Pfam" id="PF04377">
    <property type="entry name" value="ATE_C"/>
    <property type="match status" value="1"/>
</dbReference>